<keyword evidence="2 6" id="KW-0812">Transmembrane</keyword>
<dbReference type="InterPro" id="IPR011701">
    <property type="entry name" value="MFS"/>
</dbReference>
<proteinExistence type="predicted"/>
<keyword evidence="3 6" id="KW-1133">Transmembrane helix</keyword>
<dbReference type="PROSITE" id="PS50850">
    <property type="entry name" value="MFS"/>
    <property type="match status" value="1"/>
</dbReference>
<dbReference type="SUPFAM" id="SSF103473">
    <property type="entry name" value="MFS general substrate transporter"/>
    <property type="match status" value="1"/>
</dbReference>
<evidence type="ECO:0000256" key="4">
    <source>
        <dbReference type="ARBA" id="ARBA00023136"/>
    </source>
</evidence>
<feature type="transmembrane region" description="Helical" evidence="6">
    <location>
        <begin position="14"/>
        <end position="37"/>
    </location>
</feature>
<feature type="transmembrane region" description="Helical" evidence="6">
    <location>
        <begin position="334"/>
        <end position="353"/>
    </location>
</feature>
<dbReference type="RefSeq" id="WP_161897118.1">
    <property type="nucleotide sequence ID" value="NZ_BJOV01000005.1"/>
</dbReference>
<dbReference type="OrthoDB" id="9781469at2"/>
<dbReference type="GO" id="GO:0022857">
    <property type="term" value="F:transmembrane transporter activity"/>
    <property type="evidence" value="ECO:0007669"/>
    <property type="project" value="InterPro"/>
</dbReference>
<feature type="transmembrane region" description="Helical" evidence="6">
    <location>
        <begin position="57"/>
        <end position="74"/>
    </location>
</feature>
<feature type="transmembrane region" description="Helical" evidence="6">
    <location>
        <begin position="407"/>
        <end position="425"/>
    </location>
</feature>
<dbReference type="Gene3D" id="1.20.1720.10">
    <property type="entry name" value="Multidrug resistance protein D"/>
    <property type="match status" value="1"/>
</dbReference>
<dbReference type="InterPro" id="IPR020846">
    <property type="entry name" value="MFS_dom"/>
</dbReference>
<feature type="transmembrane region" description="Helical" evidence="6">
    <location>
        <begin position="437"/>
        <end position="460"/>
    </location>
</feature>
<keyword evidence="9" id="KW-1185">Reference proteome</keyword>
<feature type="transmembrane region" description="Helical" evidence="6">
    <location>
        <begin position="365"/>
        <end position="386"/>
    </location>
</feature>
<evidence type="ECO:0000256" key="6">
    <source>
        <dbReference type="SAM" id="Phobius"/>
    </source>
</evidence>
<sequence>MTDTTDRWDGRRRITLAVVCAATAMLMLDIAVVNTALPAISKDFSADLSGLKWVVDGYTLALAATVLSAGAWADRVGRRRVFVIGAVVFTVSSVLCASADRLVILNAARVVQGLGASLLFATSLALLAATFGHGTKARASALAAYGATIGGAFAVGPLLGGMLTEWFDWRAIFVINVPVGLAMLAGVRWIDESASAEPRRGDWAGQVAAVIALGALTDGFFQASERGWSADRTLLMFLIAAVAFGLFLLIESKVAEPMLPLGLFATRVFAGAQAATFAISASMFAVFVYVTLYLQGVVGLSPIEAGLVYLPGTVVMFVVAGATDKLMRVVAPRILISVSLVAVACGLAWMTIATVDSSGWNLVPGFLLACVGAGVFNPVLSAIVLAESGSDDVGLAAGVNDVFRQSGIALGVAALGAVFPAQSAFAPDAAEAFTEALVVALWIGCGIAMAGAAVAAATLGRARLDAEPDRADGRSSRTGTIAVASTVGSPGE</sequence>
<evidence type="ECO:0000256" key="2">
    <source>
        <dbReference type="ARBA" id="ARBA00022692"/>
    </source>
</evidence>
<feature type="domain" description="Major facilitator superfamily (MFS) profile" evidence="7">
    <location>
        <begin position="15"/>
        <end position="463"/>
    </location>
</feature>
<evidence type="ECO:0000259" key="7">
    <source>
        <dbReference type="PROSITE" id="PS50850"/>
    </source>
</evidence>
<evidence type="ECO:0000313" key="8">
    <source>
        <dbReference type="EMBL" id="GEE03629.1"/>
    </source>
</evidence>
<dbReference type="CDD" id="cd17321">
    <property type="entry name" value="MFS_MMR_MDR_like"/>
    <property type="match status" value="1"/>
</dbReference>
<dbReference type="InterPro" id="IPR036259">
    <property type="entry name" value="MFS_trans_sf"/>
</dbReference>
<feature type="transmembrane region" description="Helical" evidence="6">
    <location>
        <begin position="306"/>
        <end position="322"/>
    </location>
</feature>
<organism evidence="8 9">
    <name type="scientific">Gordonia spumicola</name>
    <dbReference type="NCBI Taxonomy" id="589161"/>
    <lineage>
        <taxon>Bacteria</taxon>
        <taxon>Bacillati</taxon>
        <taxon>Actinomycetota</taxon>
        <taxon>Actinomycetes</taxon>
        <taxon>Mycobacteriales</taxon>
        <taxon>Gordoniaceae</taxon>
        <taxon>Gordonia</taxon>
    </lineage>
</organism>
<dbReference type="PANTHER" id="PTHR42718">
    <property type="entry name" value="MAJOR FACILITATOR SUPERFAMILY MULTIDRUG TRANSPORTER MFSC"/>
    <property type="match status" value="1"/>
</dbReference>
<dbReference type="GO" id="GO:0005886">
    <property type="term" value="C:plasma membrane"/>
    <property type="evidence" value="ECO:0007669"/>
    <property type="project" value="UniProtKB-SubCell"/>
</dbReference>
<dbReference type="Gene3D" id="1.20.1250.20">
    <property type="entry name" value="MFS general substrate transporter like domains"/>
    <property type="match status" value="1"/>
</dbReference>
<dbReference type="Proteomes" id="UP000444960">
    <property type="component" value="Unassembled WGS sequence"/>
</dbReference>
<name>A0A7I9VE48_9ACTN</name>
<reference evidence="9" key="1">
    <citation type="submission" date="2019-06" db="EMBL/GenBank/DDBJ databases">
        <title>Gordonia isolated from sludge of a wastewater treatment plant.</title>
        <authorList>
            <person name="Tamura T."/>
            <person name="Aoyama K."/>
            <person name="Kang Y."/>
            <person name="Saito S."/>
            <person name="Akiyama N."/>
            <person name="Yazawa K."/>
            <person name="Gonoi T."/>
            <person name="Mikami Y."/>
        </authorList>
    </citation>
    <scope>NUCLEOTIDE SEQUENCE [LARGE SCALE GENOMIC DNA]</scope>
    <source>
        <strain evidence="9">NBRC 107696</strain>
    </source>
</reference>
<feature type="transmembrane region" description="Helical" evidence="6">
    <location>
        <begin position="169"/>
        <end position="191"/>
    </location>
</feature>
<evidence type="ECO:0000256" key="1">
    <source>
        <dbReference type="ARBA" id="ARBA00004651"/>
    </source>
</evidence>
<feature type="transmembrane region" description="Helical" evidence="6">
    <location>
        <begin position="271"/>
        <end position="294"/>
    </location>
</feature>
<keyword evidence="4 6" id="KW-0472">Membrane</keyword>
<dbReference type="PROSITE" id="PS00216">
    <property type="entry name" value="SUGAR_TRANSPORT_1"/>
    <property type="match status" value="1"/>
</dbReference>
<protein>
    <submittedName>
        <fullName evidence="8">MFS transporter</fullName>
    </submittedName>
</protein>
<dbReference type="Pfam" id="PF07690">
    <property type="entry name" value="MFS_1"/>
    <property type="match status" value="1"/>
</dbReference>
<dbReference type="InterPro" id="IPR005829">
    <property type="entry name" value="Sugar_transporter_CS"/>
</dbReference>
<comment type="subcellular location">
    <subcellularLocation>
        <location evidence="1">Cell membrane</location>
        <topology evidence="1">Multi-pass membrane protein</topology>
    </subcellularLocation>
</comment>
<feature type="transmembrane region" description="Helical" evidence="6">
    <location>
        <begin position="110"/>
        <end position="130"/>
    </location>
</feature>
<feature type="transmembrane region" description="Helical" evidence="6">
    <location>
        <begin position="142"/>
        <end position="163"/>
    </location>
</feature>
<dbReference type="PANTHER" id="PTHR42718:SF49">
    <property type="entry name" value="EXPORT PROTEIN"/>
    <property type="match status" value="1"/>
</dbReference>
<feature type="transmembrane region" description="Helical" evidence="6">
    <location>
        <begin position="203"/>
        <end position="221"/>
    </location>
</feature>
<evidence type="ECO:0000256" key="3">
    <source>
        <dbReference type="ARBA" id="ARBA00022989"/>
    </source>
</evidence>
<accession>A0A7I9VE48</accession>
<dbReference type="EMBL" id="BJOV01000005">
    <property type="protein sequence ID" value="GEE03629.1"/>
    <property type="molecule type" value="Genomic_DNA"/>
</dbReference>
<evidence type="ECO:0000313" key="9">
    <source>
        <dbReference type="Proteomes" id="UP000444960"/>
    </source>
</evidence>
<feature type="transmembrane region" description="Helical" evidence="6">
    <location>
        <begin position="233"/>
        <end position="250"/>
    </location>
</feature>
<dbReference type="AlphaFoldDB" id="A0A7I9VE48"/>
<feature type="region of interest" description="Disordered" evidence="5">
    <location>
        <begin position="467"/>
        <end position="492"/>
    </location>
</feature>
<gene>
    <name evidence="8" type="ORF">nbrc107696_40750</name>
</gene>
<comment type="caution">
    <text evidence="8">The sequence shown here is derived from an EMBL/GenBank/DDBJ whole genome shotgun (WGS) entry which is preliminary data.</text>
</comment>
<evidence type="ECO:0000256" key="5">
    <source>
        <dbReference type="SAM" id="MobiDB-lite"/>
    </source>
</evidence>
<feature type="transmembrane region" description="Helical" evidence="6">
    <location>
        <begin position="81"/>
        <end position="104"/>
    </location>
</feature>